<accession>A0A2J7REX6</accession>
<dbReference type="GO" id="GO:0005634">
    <property type="term" value="C:nucleus"/>
    <property type="evidence" value="ECO:0007669"/>
    <property type="project" value="UniProtKB-SubCell"/>
</dbReference>
<keyword evidence="8" id="KW-0156">Chromatin regulator</keyword>
<keyword evidence="5" id="KW-0479">Metal-binding</keyword>
<feature type="compositionally biased region" description="Basic and acidic residues" evidence="12">
    <location>
        <begin position="1169"/>
        <end position="1178"/>
    </location>
</feature>
<feature type="compositionally biased region" description="Polar residues" evidence="12">
    <location>
        <begin position="1526"/>
        <end position="1536"/>
    </location>
</feature>
<evidence type="ECO:0000256" key="5">
    <source>
        <dbReference type="ARBA" id="ARBA00022723"/>
    </source>
</evidence>
<evidence type="ECO:0000256" key="1">
    <source>
        <dbReference type="ARBA" id="ARBA00004123"/>
    </source>
</evidence>
<feature type="active site" description="Proton donor/acceptor" evidence="11">
    <location>
        <position position="347"/>
    </location>
</feature>
<dbReference type="EC" id="2.3.1.48" evidence="3"/>
<dbReference type="GO" id="GO:0010484">
    <property type="term" value="F:histone H3 acetyltransferase activity"/>
    <property type="evidence" value="ECO:0007669"/>
    <property type="project" value="TreeGrafter"/>
</dbReference>
<evidence type="ECO:0000256" key="2">
    <source>
        <dbReference type="ARBA" id="ARBA00010107"/>
    </source>
</evidence>
<feature type="compositionally biased region" description="Polar residues" evidence="12">
    <location>
        <begin position="674"/>
        <end position="695"/>
    </location>
</feature>
<evidence type="ECO:0000259" key="13">
    <source>
        <dbReference type="PROSITE" id="PS51726"/>
    </source>
</evidence>
<dbReference type="Pfam" id="PF01853">
    <property type="entry name" value="MOZ_SAS"/>
    <property type="match status" value="1"/>
</dbReference>
<evidence type="ECO:0000256" key="7">
    <source>
        <dbReference type="ARBA" id="ARBA00022833"/>
    </source>
</evidence>
<dbReference type="InterPro" id="IPR036388">
    <property type="entry name" value="WH-like_DNA-bd_sf"/>
</dbReference>
<feature type="compositionally biased region" description="Basic and acidic residues" evidence="12">
    <location>
        <begin position="1106"/>
        <end position="1135"/>
    </location>
</feature>
<dbReference type="GO" id="GO:0070776">
    <property type="term" value="C:MOZ/MORF histone acetyltransferase complex"/>
    <property type="evidence" value="ECO:0007669"/>
    <property type="project" value="TreeGrafter"/>
</dbReference>
<dbReference type="PROSITE" id="PS51726">
    <property type="entry name" value="MYST_HAT"/>
    <property type="match status" value="1"/>
</dbReference>
<dbReference type="GO" id="GO:0008270">
    <property type="term" value="F:zinc ion binding"/>
    <property type="evidence" value="ECO:0007669"/>
    <property type="project" value="UniProtKB-KW"/>
</dbReference>
<dbReference type="PANTHER" id="PTHR10615">
    <property type="entry name" value="HISTONE ACETYLTRANSFERASE"/>
    <property type="match status" value="1"/>
</dbReference>
<feature type="compositionally biased region" description="Basic residues" evidence="12">
    <location>
        <begin position="924"/>
        <end position="937"/>
    </location>
</feature>
<feature type="compositionally biased region" description="Basic and acidic residues" evidence="12">
    <location>
        <begin position="539"/>
        <end position="549"/>
    </location>
</feature>
<keyword evidence="6" id="KW-0863">Zinc-finger</keyword>
<feature type="compositionally biased region" description="Basic and acidic residues" evidence="12">
    <location>
        <begin position="817"/>
        <end position="838"/>
    </location>
</feature>
<evidence type="ECO:0000256" key="12">
    <source>
        <dbReference type="SAM" id="MobiDB-lite"/>
    </source>
</evidence>
<keyword evidence="10" id="KW-0539">Nucleus</keyword>
<dbReference type="GO" id="GO:0003712">
    <property type="term" value="F:transcription coregulator activity"/>
    <property type="evidence" value="ECO:0007669"/>
    <property type="project" value="TreeGrafter"/>
</dbReference>
<evidence type="ECO:0000256" key="9">
    <source>
        <dbReference type="ARBA" id="ARBA00022990"/>
    </source>
</evidence>
<feature type="compositionally biased region" description="Acidic residues" evidence="12">
    <location>
        <begin position="1017"/>
        <end position="1033"/>
    </location>
</feature>
<feature type="compositionally biased region" description="Basic and acidic residues" evidence="12">
    <location>
        <begin position="749"/>
        <end position="760"/>
    </location>
</feature>
<feature type="compositionally biased region" description="Low complexity" evidence="12">
    <location>
        <begin position="1477"/>
        <end position="1493"/>
    </location>
</feature>
<protein>
    <recommendedName>
        <fullName evidence="3">histone acetyltransferase</fullName>
        <ecNumber evidence="3">2.3.1.48</ecNumber>
    </recommendedName>
</protein>
<feature type="compositionally biased region" description="Basic and acidic residues" evidence="12">
    <location>
        <begin position="971"/>
        <end position="990"/>
    </location>
</feature>
<proteinExistence type="inferred from homology"/>
<keyword evidence="4" id="KW-0808">Transferase</keyword>
<evidence type="ECO:0000256" key="11">
    <source>
        <dbReference type="PIRSR" id="PIRSR602717-51"/>
    </source>
</evidence>
<feature type="compositionally biased region" description="Polar residues" evidence="12">
    <location>
        <begin position="778"/>
        <end position="816"/>
    </location>
</feature>
<evidence type="ECO:0000256" key="4">
    <source>
        <dbReference type="ARBA" id="ARBA00022679"/>
    </source>
</evidence>
<feature type="compositionally biased region" description="Polar residues" evidence="12">
    <location>
        <begin position="1380"/>
        <end position="1398"/>
    </location>
</feature>
<dbReference type="Gene3D" id="1.10.10.10">
    <property type="entry name" value="Winged helix-like DNA-binding domain superfamily/Winged helix DNA-binding domain"/>
    <property type="match status" value="1"/>
</dbReference>
<feature type="region of interest" description="Disordered" evidence="12">
    <location>
        <begin position="1449"/>
        <end position="1545"/>
    </location>
</feature>
<dbReference type="InterPro" id="IPR002717">
    <property type="entry name" value="HAT_MYST-type"/>
</dbReference>
<comment type="similarity">
    <text evidence="2">Belongs to the MYST (SAS/MOZ) family.</text>
</comment>
<feature type="region of interest" description="Disordered" evidence="12">
    <location>
        <begin position="459"/>
        <end position="1428"/>
    </location>
</feature>
<dbReference type="EMBL" id="NEVH01004423">
    <property type="protein sequence ID" value="PNF39392.1"/>
    <property type="molecule type" value="Genomic_DNA"/>
</dbReference>
<dbReference type="InterPro" id="IPR016181">
    <property type="entry name" value="Acyl_CoA_acyltransferase"/>
</dbReference>
<name>A0A2J7REX6_9NEOP</name>
<dbReference type="Proteomes" id="UP000235965">
    <property type="component" value="Unassembled WGS sequence"/>
</dbReference>
<gene>
    <name evidence="14" type="ORF">B7P43_G13216</name>
</gene>
<dbReference type="FunFam" id="3.30.60.60:FF:000002">
    <property type="entry name" value="Histone acetyltransferase"/>
    <property type="match status" value="1"/>
</dbReference>
<evidence type="ECO:0000256" key="10">
    <source>
        <dbReference type="ARBA" id="ARBA00023242"/>
    </source>
</evidence>
<comment type="subcellular location">
    <subcellularLocation>
        <location evidence="1">Nucleus</location>
    </subcellularLocation>
</comment>
<dbReference type="Gene3D" id="3.40.630.30">
    <property type="match status" value="1"/>
</dbReference>
<feature type="compositionally biased region" description="Basic and acidic residues" evidence="12">
    <location>
        <begin position="1206"/>
        <end position="1215"/>
    </location>
</feature>
<feature type="non-terminal residue" evidence="14">
    <location>
        <position position="1545"/>
    </location>
</feature>
<sequence>MTPSRLVKTAVNSKKLEQERRRWLKGDGPPFFGAGAGGSLGTLGYMMMGRSLPHPFLLTGSLHYATDDPKLKKKHLIAEATQTHHRYHHHHRYQHPLPLPVPSTSIAPTLVQTDVGQASRMLPPGVNQRDVDLFKETRERANSTTPAVLPNTETLLASVGVVSPTTLSATAQQRCPGAIEFGQYEVQTWYSSPYPQEYARLPKLFLCEFCLKYTKSKSVLQRHQDKCTWRHPPATEIYRSGDISVFEVDGNINKIYCQNLCLLAKLFLDHKTLYYDVEPFLFYVLTKNDSKGCHLVGYFSKEKHCQQKYNVSCIMTMPQYQRQGYGRFLIHFSYLLSKEEGQPGTPEKPLSDLGRVSYHAYWKSVLLEYLHDHRNGQLSIEEMSQFTGMYSHDIATTLQLLGMIRRVGGGLGDTKPALLVICVDWSKVDEHMARVARSKTRIHLDPECLRWTPLVTTVPSPFQEEEKEEDDPELKDEKSEDIPLAALERTHASENSMKPLRTESMAMVEKPAKTEQLSAKEARKGRKRKSQVRFSPSPTREETAHHADVEDNVAVMETPPTGRRRMVRPSKMLDMVNKTSPVKSKSTPDLHHVKRGEDKSNKRKRRESLGNQSSDGTAETVEVLNDRKKSKPEPVAKVAKVGSVRHPSTTKEETLARNTNTKVLKPLTEDGPKTKSNLKQQAVRENTQKAIATSKHNTRQQHHEPSLSEPEVKRGKRQEPEEGAIRSSGRRSSSREMRSATNSNAAAKVSKEEKARKETEATAISTATPASGNRLRETTSLNLRSKDQSIVQRTRRQSQIFTRQTAPSKSATTTPQEVKRERWSQRREKKLRLEEAKLNKKTAVTEALKKNVSTNEEAEDCTEVQMPELKPEVQLEPPGGRESNHVAAPPLSPPSLHQQAPVHQGPASGKSNIPPGDKKAERPVKRKRGWVKGRPRTKFGPTPKMDDKKEKGSHGKKDDEHPDAPMSVATTEKENEKTEAETCSRDKAESPCDPEVNVPMNSVAVSVQEFQDKTEEKEEEEEEEEAEEEEEEEEKKKKKNKKEGEEEKKDGEEKEKSSEPEGNKSESAPAPEVKSSSPEPDQPEGKKTEAMEVCSDVDGNEGEQENDGKTLDTRVEEKVDDISEVQATKEQKDTAEGPASVEEVTAPDTRTASSELTEVVGDTEEENNDALRKDKGKMATESPKITAPTEVDLTQSGEDQAEDNEGERLKDKSTEMDTDSSEMTGNDREEELRNAVLYISSPGPDDSTLTPLRPTADDQPCIQEDSKHEEPCRDDSESRETEEKEKEVASPPAIVILEEREHNLRNSMSTQTRRNSVSGIMDDSDGSNCGAPETTLSSVSVSSAQEICTKQHGQPSSMSSNDDKQSASHHTSCEVVEVPSGNTTPRLDNSVETIQPATPINPGSVKHTPPTPSQTEIPSMGVYTPDSTTNSVHSLHGYGQCDLDVSHLGLESPTSISSNDMASQNSVEPPRPPSVLPPQTSSTHTTQTQCQQTYSDCAQQGIQSLHQHHHHQNIPSSTAPHVHMSISHQQTPHSVPQQQQQQQQQ</sequence>
<keyword evidence="7" id="KW-0862">Zinc</keyword>
<dbReference type="SUPFAM" id="SSF55729">
    <property type="entry name" value="Acyl-CoA N-acyltransferases (Nat)"/>
    <property type="match status" value="1"/>
</dbReference>
<dbReference type="Gene3D" id="3.30.60.60">
    <property type="entry name" value="N-acetyl transferase-like"/>
    <property type="match status" value="1"/>
</dbReference>
<evidence type="ECO:0000256" key="8">
    <source>
        <dbReference type="ARBA" id="ARBA00022853"/>
    </source>
</evidence>
<feature type="compositionally biased region" description="Basic and acidic residues" evidence="12">
    <location>
        <begin position="1042"/>
        <end position="1064"/>
    </location>
</feature>
<dbReference type="GO" id="GO:0003682">
    <property type="term" value="F:chromatin binding"/>
    <property type="evidence" value="ECO:0007669"/>
    <property type="project" value="TreeGrafter"/>
</dbReference>
<dbReference type="PANTHER" id="PTHR10615:SF217">
    <property type="entry name" value="HISTONE ACETYLTRANSFERASE"/>
    <property type="match status" value="1"/>
</dbReference>
<dbReference type="OrthoDB" id="787137at2759"/>
<feature type="domain" description="MYST-type HAT" evidence="13">
    <location>
        <begin position="171"/>
        <end position="453"/>
    </location>
</feature>
<evidence type="ECO:0000256" key="3">
    <source>
        <dbReference type="ARBA" id="ARBA00013184"/>
    </source>
</evidence>
<feature type="compositionally biased region" description="Polar residues" evidence="12">
    <location>
        <begin position="1305"/>
        <end position="1318"/>
    </location>
</feature>
<feature type="compositionally biased region" description="Basic and acidic residues" evidence="12">
    <location>
        <begin position="624"/>
        <end position="634"/>
    </location>
</feature>
<feature type="compositionally biased region" description="Basic and acidic residues" evidence="12">
    <location>
        <begin position="1264"/>
        <end position="1288"/>
    </location>
</feature>
<feature type="compositionally biased region" description="Polar residues" evidence="12">
    <location>
        <begin position="1452"/>
        <end position="1467"/>
    </location>
</feature>
<dbReference type="FunFam" id="3.40.630.30:FF:000001">
    <property type="entry name" value="Histone acetyltransferase"/>
    <property type="match status" value="1"/>
</dbReference>
<keyword evidence="15" id="KW-1185">Reference proteome</keyword>
<organism evidence="14 15">
    <name type="scientific">Cryptotermes secundus</name>
    <dbReference type="NCBI Taxonomy" id="105785"/>
    <lineage>
        <taxon>Eukaryota</taxon>
        <taxon>Metazoa</taxon>
        <taxon>Ecdysozoa</taxon>
        <taxon>Arthropoda</taxon>
        <taxon>Hexapoda</taxon>
        <taxon>Insecta</taxon>
        <taxon>Pterygota</taxon>
        <taxon>Neoptera</taxon>
        <taxon>Polyneoptera</taxon>
        <taxon>Dictyoptera</taxon>
        <taxon>Blattodea</taxon>
        <taxon>Blattoidea</taxon>
        <taxon>Termitoidae</taxon>
        <taxon>Kalotermitidae</taxon>
        <taxon>Cryptotermitinae</taxon>
        <taxon>Cryptotermes</taxon>
    </lineage>
</organism>
<dbReference type="Pfam" id="PF17772">
    <property type="entry name" value="zf-MYST"/>
    <property type="match status" value="1"/>
</dbReference>
<feature type="compositionally biased region" description="Polar residues" evidence="12">
    <location>
        <begin position="999"/>
        <end position="1009"/>
    </location>
</feature>
<dbReference type="InterPro" id="IPR040706">
    <property type="entry name" value="Zf-MYST"/>
</dbReference>
<feature type="compositionally biased region" description="Basic and acidic residues" evidence="12">
    <location>
        <begin position="586"/>
        <end position="600"/>
    </location>
</feature>
<reference evidence="14 15" key="1">
    <citation type="submission" date="2017-12" db="EMBL/GenBank/DDBJ databases">
        <title>Hemimetabolous genomes reveal molecular basis of termite eusociality.</title>
        <authorList>
            <person name="Harrison M.C."/>
            <person name="Jongepier E."/>
            <person name="Robertson H.M."/>
            <person name="Arning N."/>
            <person name="Bitard-Feildel T."/>
            <person name="Chao H."/>
            <person name="Childers C.P."/>
            <person name="Dinh H."/>
            <person name="Doddapaneni H."/>
            <person name="Dugan S."/>
            <person name="Gowin J."/>
            <person name="Greiner C."/>
            <person name="Han Y."/>
            <person name="Hu H."/>
            <person name="Hughes D.S.T."/>
            <person name="Huylmans A.-K."/>
            <person name="Kemena C."/>
            <person name="Kremer L.P.M."/>
            <person name="Lee S.L."/>
            <person name="Lopez-Ezquerra A."/>
            <person name="Mallet L."/>
            <person name="Monroy-Kuhn J.M."/>
            <person name="Moser A."/>
            <person name="Murali S.C."/>
            <person name="Muzny D.M."/>
            <person name="Otani S."/>
            <person name="Piulachs M.-D."/>
            <person name="Poelchau M."/>
            <person name="Qu J."/>
            <person name="Schaub F."/>
            <person name="Wada-Katsumata A."/>
            <person name="Worley K.C."/>
            <person name="Xie Q."/>
            <person name="Ylla G."/>
            <person name="Poulsen M."/>
            <person name="Gibbs R.A."/>
            <person name="Schal C."/>
            <person name="Richards S."/>
            <person name="Belles X."/>
            <person name="Korb J."/>
            <person name="Bornberg-Bauer E."/>
        </authorList>
    </citation>
    <scope>NUCLEOTIDE SEQUENCE [LARGE SCALE GENOMIC DNA]</scope>
    <source>
        <tissue evidence="14">Whole body</tissue>
    </source>
</reference>
<feature type="compositionally biased region" description="Basic and acidic residues" evidence="12">
    <location>
        <begin position="510"/>
        <end position="522"/>
    </location>
</feature>
<comment type="caution">
    <text evidence="14">The sequence shown here is derived from an EMBL/GenBank/DDBJ whole genome shotgun (WGS) entry which is preliminary data.</text>
</comment>
<dbReference type="GO" id="GO:0006357">
    <property type="term" value="P:regulation of transcription by RNA polymerase II"/>
    <property type="evidence" value="ECO:0007669"/>
    <property type="project" value="TreeGrafter"/>
</dbReference>
<evidence type="ECO:0000256" key="6">
    <source>
        <dbReference type="ARBA" id="ARBA00022771"/>
    </source>
</evidence>
<feature type="compositionally biased region" description="Acidic residues" evidence="12">
    <location>
        <begin position="463"/>
        <end position="474"/>
    </location>
</feature>
<evidence type="ECO:0000313" key="14">
    <source>
        <dbReference type="EMBL" id="PNF39392.1"/>
    </source>
</evidence>
<evidence type="ECO:0000313" key="15">
    <source>
        <dbReference type="Proteomes" id="UP000235965"/>
    </source>
</evidence>
<dbReference type="InterPro" id="IPR050603">
    <property type="entry name" value="MYST_HAT"/>
</dbReference>
<keyword evidence="9" id="KW-0007">Acetylation</keyword>
<dbReference type="FunFam" id="1.10.10.10:FF:000123">
    <property type="entry name" value="Histone acetyltransferase"/>
    <property type="match status" value="1"/>
</dbReference>
<feature type="compositionally biased region" description="Basic and acidic residues" evidence="12">
    <location>
        <begin position="944"/>
        <end position="963"/>
    </location>
</feature>
<feature type="compositionally biased region" description="Polar residues" evidence="12">
    <location>
        <begin position="1334"/>
        <end position="1360"/>
    </location>
</feature>
<feature type="compositionally biased region" description="Basic and acidic residues" evidence="12">
    <location>
        <begin position="701"/>
        <end position="724"/>
    </location>
</feature>
<feature type="compositionally biased region" description="Polar residues" evidence="12">
    <location>
        <begin position="1494"/>
        <end position="1505"/>
    </location>
</feature>